<dbReference type="GO" id="GO:0016279">
    <property type="term" value="F:protein-lysine N-methyltransferase activity"/>
    <property type="evidence" value="ECO:0007669"/>
    <property type="project" value="InterPro"/>
</dbReference>
<organism evidence="5 6">
    <name type="scientific">Escallonia rubra</name>
    <dbReference type="NCBI Taxonomy" id="112253"/>
    <lineage>
        <taxon>Eukaryota</taxon>
        <taxon>Viridiplantae</taxon>
        <taxon>Streptophyta</taxon>
        <taxon>Embryophyta</taxon>
        <taxon>Tracheophyta</taxon>
        <taxon>Spermatophyta</taxon>
        <taxon>Magnoliopsida</taxon>
        <taxon>eudicotyledons</taxon>
        <taxon>Gunneridae</taxon>
        <taxon>Pentapetalae</taxon>
        <taxon>asterids</taxon>
        <taxon>campanulids</taxon>
        <taxon>Escalloniales</taxon>
        <taxon>Escalloniaceae</taxon>
        <taxon>Escallonia</taxon>
    </lineage>
</organism>
<feature type="non-terminal residue" evidence="5">
    <location>
        <position position="1"/>
    </location>
</feature>
<dbReference type="GO" id="GO:0005737">
    <property type="term" value="C:cytoplasm"/>
    <property type="evidence" value="ECO:0007669"/>
    <property type="project" value="UniProtKB-SubCell"/>
</dbReference>
<sequence length="216" mass="23821">KINRDLSVQLLEYDKRFEQYGSEFTFYDYNQPVELPSTMQHGYKIVVADPPYLVSPKLVNLALLDLVSMNLLAKMVMLSFVVLSKWWWLVVRGSCSAGGGTGEDNNGDIGSGEYGGDRCNGFGNGGGGGNDCVASVIMSEECLEKVALTVSFLMQPEESHLLLLTGEVQRERAAKLLGLSPCGFRPQHSSKLGNEFRLFTNYDPGPRLGGWEQQLE</sequence>
<keyword evidence="4" id="KW-0808">Transferase</keyword>
<keyword evidence="2" id="KW-0963">Cytoplasm</keyword>
<comment type="caution">
    <text evidence="5">The sequence shown here is derived from an EMBL/GenBank/DDBJ whole genome shotgun (WGS) entry which is preliminary data.</text>
</comment>
<dbReference type="PANTHER" id="PTHR13200:SF0">
    <property type="entry name" value="EEF1A LYSINE METHYLTRANSFERASE 1"/>
    <property type="match status" value="1"/>
</dbReference>
<evidence type="ECO:0000313" key="5">
    <source>
        <dbReference type="EMBL" id="KAK2993752.1"/>
    </source>
</evidence>
<gene>
    <name evidence="5" type="ORF">RJ640_009909</name>
</gene>
<dbReference type="Pfam" id="PF10237">
    <property type="entry name" value="N6-adenineMlase"/>
    <property type="match status" value="2"/>
</dbReference>
<evidence type="ECO:0000256" key="3">
    <source>
        <dbReference type="ARBA" id="ARBA00022603"/>
    </source>
</evidence>
<evidence type="ECO:0000256" key="1">
    <source>
        <dbReference type="ARBA" id="ARBA00004496"/>
    </source>
</evidence>
<comment type="subcellular location">
    <subcellularLocation>
        <location evidence="1">Cytoplasm</location>
    </subcellularLocation>
</comment>
<dbReference type="InterPro" id="IPR041370">
    <property type="entry name" value="Mlase_EEF1AKMT1/ZCCHC4"/>
</dbReference>
<dbReference type="GO" id="GO:0032259">
    <property type="term" value="P:methylation"/>
    <property type="evidence" value="ECO:0007669"/>
    <property type="project" value="UniProtKB-KW"/>
</dbReference>
<dbReference type="AlphaFoldDB" id="A0AA88UWF3"/>
<evidence type="ECO:0000313" key="6">
    <source>
        <dbReference type="Proteomes" id="UP001187471"/>
    </source>
</evidence>
<evidence type="ECO:0000256" key="2">
    <source>
        <dbReference type="ARBA" id="ARBA00022490"/>
    </source>
</evidence>
<keyword evidence="6" id="KW-1185">Reference proteome</keyword>
<dbReference type="InterPro" id="IPR019369">
    <property type="entry name" value="Efm5/EEF1AKMT1"/>
</dbReference>
<dbReference type="PANTHER" id="PTHR13200">
    <property type="entry name" value="EEF1A LYSINE METHYLTRANSFERASE 1"/>
    <property type="match status" value="1"/>
</dbReference>
<reference evidence="5" key="1">
    <citation type="submission" date="2022-12" db="EMBL/GenBank/DDBJ databases">
        <title>Draft genome assemblies for two species of Escallonia (Escalloniales).</title>
        <authorList>
            <person name="Chanderbali A."/>
            <person name="Dervinis C."/>
            <person name="Anghel I."/>
            <person name="Soltis D."/>
            <person name="Soltis P."/>
            <person name="Zapata F."/>
        </authorList>
    </citation>
    <scope>NUCLEOTIDE SEQUENCE</scope>
    <source>
        <strain evidence="5">UCBG92.1500</strain>
        <tissue evidence="5">Leaf</tissue>
    </source>
</reference>
<protein>
    <submittedName>
        <fullName evidence="5">Uncharacterized protein</fullName>
    </submittedName>
</protein>
<evidence type="ECO:0000256" key="4">
    <source>
        <dbReference type="ARBA" id="ARBA00022679"/>
    </source>
</evidence>
<keyword evidence="3" id="KW-0489">Methyltransferase</keyword>
<proteinExistence type="predicted"/>
<dbReference type="EMBL" id="JAVXUO010000277">
    <property type="protein sequence ID" value="KAK2993752.1"/>
    <property type="molecule type" value="Genomic_DNA"/>
</dbReference>
<dbReference type="Proteomes" id="UP001187471">
    <property type="component" value="Unassembled WGS sequence"/>
</dbReference>
<accession>A0AA88UWF3</accession>
<name>A0AA88UWF3_9ASTE</name>